<protein>
    <recommendedName>
        <fullName evidence="10">Thiamine-phosphate synthase</fullName>
        <shortName evidence="10">TP synthase</shortName>
        <shortName evidence="10">TPS</shortName>
        <ecNumber evidence="10">2.5.1.3</ecNumber>
    </recommendedName>
    <alternativeName>
        <fullName evidence="10">Thiamine-phosphate pyrophosphorylase</fullName>
        <shortName evidence="10">TMP pyrophosphorylase</shortName>
        <shortName evidence="10">TMP-PPase</shortName>
    </alternativeName>
</protein>
<keyword evidence="16" id="KW-1185">Reference proteome</keyword>
<feature type="binding site" evidence="10">
    <location>
        <position position="113"/>
    </location>
    <ligand>
        <name>4-amino-2-methyl-5-(diphosphooxymethyl)pyrimidine</name>
        <dbReference type="ChEBI" id="CHEBI:57841"/>
    </ligand>
</feature>
<dbReference type="CDD" id="cd00564">
    <property type="entry name" value="TMP_TenI"/>
    <property type="match status" value="1"/>
</dbReference>
<evidence type="ECO:0000256" key="9">
    <source>
        <dbReference type="ARBA" id="ARBA00047883"/>
    </source>
</evidence>
<dbReference type="GO" id="GO:0009228">
    <property type="term" value="P:thiamine biosynthetic process"/>
    <property type="evidence" value="ECO:0007669"/>
    <property type="project" value="UniProtKB-KW"/>
</dbReference>
<evidence type="ECO:0000256" key="1">
    <source>
        <dbReference type="ARBA" id="ARBA00003814"/>
    </source>
</evidence>
<dbReference type="EMBL" id="LBFI01000057">
    <property type="protein sequence ID" value="KKM44338.1"/>
    <property type="molecule type" value="Genomic_DNA"/>
</dbReference>
<evidence type="ECO:0000313" key="14">
    <source>
        <dbReference type="EMBL" id="KKM44338.1"/>
    </source>
</evidence>
<dbReference type="GO" id="GO:0000287">
    <property type="term" value="F:magnesium ion binding"/>
    <property type="evidence" value="ECO:0007669"/>
    <property type="project" value="UniProtKB-UniRule"/>
</dbReference>
<evidence type="ECO:0000256" key="12">
    <source>
        <dbReference type="RuleBase" id="RU004253"/>
    </source>
</evidence>
<comment type="cofactor">
    <cofactor evidence="10">
        <name>Mg(2+)</name>
        <dbReference type="ChEBI" id="CHEBI:18420"/>
    </cofactor>
    <text evidence="10">Binds 1 Mg(2+) ion per subunit.</text>
</comment>
<evidence type="ECO:0000313" key="17">
    <source>
        <dbReference type="Proteomes" id="UP000237966"/>
    </source>
</evidence>
<comment type="function">
    <text evidence="1 10">Condenses 4-methyl-5-(beta-hydroxyethyl)thiazole monophosphate (THZ-P) and 2-methyl-4-amino-5-hydroxymethyl pyrimidine pyrophosphate (HMP-PP) to form thiamine monophosphate (TMP).</text>
</comment>
<dbReference type="Proteomes" id="UP000237966">
    <property type="component" value="Unassembled WGS sequence"/>
</dbReference>
<dbReference type="eggNOG" id="COG0352">
    <property type="taxonomic scope" value="Bacteria"/>
</dbReference>
<gene>
    <name evidence="10 15" type="primary">thiE</name>
    <name evidence="15" type="ORF">C5C51_07535</name>
    <name evidence="14" type="ORF">VT73_10660</name>
</gene>
<dbReference type="PANTHER" id="PTHR20857">
    <property type="entry name" value="THIAMINE-PHOSPHATE PYROPHOSPHORYLASE"/>
    <property type="match status" value="1"/>
</dbReference>
<sequence>MSDLDLSVYLVTDTRQCGERGVPAVVAAAVEAGVRTVQVRDHEASTAELLTLVLAVASVLDERTVVLVDDRVDVVLAARLAGAVVHGVHLGQSDLPTVAARSLLGANSVIGLTVNTPTQLAHAHALPPGTVDYFGMGVIRPTATKSDHPEPLGLDGFASLASGTALPCVAIGGVTAGDVAPLRRAGAAGVAVVSAICAAPDPGHAAHLLREEWER</sequence>
<evidence type="ECO:0000256" key="8">
    <source>
        <dbReference type="ARBA" id="ARBA00047851"/>
    </source>
</evidence>
<feature type="binding site" evidence="10">
    <location>
        <position position="173"/>
    </location>
    <ligand>
        <name>2-[(2R,5Z)-2-carboxy-4-methylthiazol-5(2H)-ylidene]ethyl phosphate</name>
        <dbReference type="ChEBI" id="CHEBI:62899"/>
    </ligand>
</feature>
<dbReference type="Pfam" id="PF02581">
    <property type="entry name" value="TMP-TENI"/>
    <property type="match status" value="1"/>
</dbReference>
<evidence type="ECO:0000256" key="10">
    <source>
        <dbReference type="HAMAP-Rule" id="MF_00097"/>
    </source>
</evidence>
<dbReference type="STRING" id="145458.APU90_09365"/>
<feature type="binding site" evidence="10">
    <location>
        <begin position="193"/>
        <end position="194"/>
    </location>
    <ligand>
        <name>2-[(2R,5Z)-2-carboxy-4-methylthiazol-5(2H)-ylidene]ethyl phosphate</name>
        <dbReference type="ChEBI" id="CHEBI:62899"/>
    </ligand>
</feature>
<dbReference type="GO" id="GO:0004789">
    <property type="term" value="F:thiamine-phosphate diphosphorylase activity"/>
    <property type="evidence" value="ECO:0007669"/>
    <property type="project" value="UniProtKB-UniRule"/>
</dbReference>
<comment type="caution">
    <text evidence="14">The sequence shown here is derived from an EMBL/GenBank/DDBJ whole genome shotgun (WGS) entry which is preliminary data.</text>
</comment>
<dbReference type="InterPro" id="IPR036206">
    <property type="entry name" value="ThiamineP_synth_sf"/>
</dbReference>
<dbReference type="Proteomes" id="UP000052979">
    <property type="component" value="Unassembled WGS sequence"/>
</dbReference>
<comment type="catalytic activity">
    <reaction evidence="7 10 11">
        <text>4-methyl-5-(2-phosphooxyethyl)-thiazole + 4-amino-2-methyl-5-(diphosphooxymethyl)pyrimidine + H(+) = thiamine phosphate + diphosphate</text>
        <dbReference type="Rhea" id="RHEA:22328"/>
        <dbReference type="ChEBI" id="CHEBI:15378"/>
        <dbReference type="ChEBI" id="CHEBI:33019"/>
        <dbReference type="ChEBI" id="CHEBI:37575"/>
        <dbReference type="ChEBI" id="CHEBI:57841"/>
        <dbReference type="ChEBI" id="CHEBI:58296"/>
        <dbReference type="EC" id="2.5.1.3"/>
    </reaction>
</comment>
<dbReference type="GO" id="GO:0005737">
    <property type="term" value="C:cytoplasm"/>
    <property type="evidence" value="ECO:0007669"/>
    <property type="project" value="TreeGrafter"/>
</dbReference>
<dbReference type="InterPro" id="IPR013785">
    <property type="entry name" value="Aldolase_TIM"/>
</dbReference>
<comment type="similarity">
    <text evidence="10 11">Belongs to the thiamine-phosphate synthase family.</text>
</comment>
<evidence type="ECO:0000256" key="3">
    <source>
        <dbReference type="ARBA" id="ARBA00022679"/>
    </source>
</evidence>
<feature type="binding site" evidence="10">
    <location>
        <position position="94"/>
    </location>
    <ligand>
        <name>Mg(2+)</name>
        <dbReference type="ChEBI" id="CHEBI:18420"/>
    </ligand>
</feature>
<feature type="domain" description="Thiamine phosphate synthase/TenI" evidence="13">
    <location>
        <begin position="8"/>
        <end position="196"/>
    </location>
</feature>
<dbReference type="AlphaFoldDB" id="A0A0C5BFI1"/>
<evidence type="ECO:0000256" key="6">
    <source>
        <dbReference type="ARBA" id="ARBA00022977"/>
    </source>
</evidence>
<dbReference type="RefSeq" id="WP_042734177.1">
    <property type="nucleotide sequence ID" value="NZ_CP010848.1"/>
</dbReference>
<dbReference type="Gene3D" id="3.20.20.70">
    <property type="entry name" value="Aldolase class I"/>
    <property type="match status" value="1"/>
</dbReference>
<feature type="binding site" evidence="10">
    <location>
        <position position="69"/>
    </location>
    <ligand>
        <name>4-amino-2-methyl-5-(diphosphooxymethyl)pyrimidine</name>
        <dbReference type="ChEBI" id="CHEBI:57841"/>
    </ligand>
</feature>
<evidence type="ECO:0000313" key="15">
    <source>
        <dbReference type="EMBL" id="PPI14415.1"/>
    </source>
</evidence>
<accession>A0A0C5BFI1</accession>
<reference evidence="15 17" key="2">
    <citation type="submission" date="2018-02" db="EMBL/GenBank/DDBJ databases">
        <title>Bacteriophage NCPPB3778 and a type I-E CRISPR drive the evolution of the US Biological Select Agent, Rathayibacter toxicus.</title>
        <authorList>
            <person name="Davis E.W.II."/>
            <person name="Tabima J.F."/>
            <person name="Weisberg A.J."/>
            <person name="Lopes L.D."/>
            <person name="Wiseman M.S."/>
            <person name="Wiseman M.S."/>
            <person name="Pupko T."/>
            <person name="Belcher M.S."/>
            <person name="Sechler A.J."/>
            <person name="Tancos M.A."/>
            <person name="Schroeder B.K."/>
            <person name="Murray T.D."/>
            <person name="Luster D.G."/>
            <person name="Schneider W.L."/>
            <person name="Rogers E."/>
            <person name="Andreote F.D."/>
            <person name="Grunwald N.J."/>
            <person name="Putnam M.L."/>
            <person name="Chang J.H."/>
        </authorList>
    </citation>
    <scope>NUCLEOTIDE SEQUENCE [LARGE SCALE GENOMIC DNA]</scope>
    <source>
        <strain evidence="15 17">FH99</strain>
    </source>
</reference>
<evidence type="ECO:0000256" key="7">
    <source>
        <dbReference type="ARBA" id="ARBA00047334"/>
    </source>
</evidence>
<evidence type="ECO:0000313" key="16">
    <source>
        <dbReference type="Proteomes" id="UP000052979"/>
    </source>
</evidence>
<evidence type="ECO:0000256" key="11">
    <source>
        <dbReference type="RuleBase" id="RU003826"/>
    </source>
</evidence>
<dbReference type="HAMAP" id="MF_00097">
    <property type="entry name" value="TMP_synthase"/>
    <property type="match status" value="1"/>
</dbReference>
<dbReference type="UniPathway" id="UPA00060">
    <property type="reaction ID" value="UER00141"/>
</dbReference>
<comment type="caution">
    <text evidence="10">Lacks conserved residue(s) required for the propagation of feature annotation.</text>
</comment>
<proteinExistence type="inferred from homology"/>
<comment type="pathway">
    <text evidence="2 10 12">Cofactor biosynthesis; thiamine diphosphate biosynthesis; thiamine phosphate from 4-amino-2-methyl-5-diphosphomethylpyrimidine and 4-methyl-5-(2-phosphoethyl)-thiazole: step 1/1.</text>
</comment>
<dbReference type="EC" id="2.5.1.3" evidence="10"/>
<dbReference type="PATRIC" id="fig|145458.7.peg.1753"/>
<feature type="binding site" evidence="10">
    <location>
        <begin position="142"/>
        <end position="144"/>
    </location>
    <ligand>
        <name>2-[(2R,5Z)-2-carboxy-4-methylthiazol-5(2H)-ylidene]ethyl phosphate</name>
        <dbReference type="ChEBI" id="CHEBI:62899"/>
    </ligand>
</feature>
<dbReference type="KEGG" id="rtc:APU90_09365"/>
<keyword evidence="5 10" id="KW-0460">Magnesium</keyword>
<dbReference type="GeneID" id="93666814"/>
<dbReference type="InterPro" id="IPR034291">
    <property type="entry name" value="TMP_synthase"/>
</dbReference>
<keyword evidence="4 10" id="KW-0479">Metal-binding</keyword>
<dbReference type="SUPFAM" id="SSF51391">
    <property type="entry name" value="Thiamin phosphate synthase"/>
    <property type="match status" value="1"/>
</dbReference>
<evidence type="ECO:0000256" key="4">
    <source>
        <dbReference type="ARBA" id="ARBA00022723"/>
    </source>
</evidence>
<comment type="catalytic activity">
    <reaction evidence="8 10 11">
        <text>2-(2-carboxy-4-methylthiazol-5-yl)ethyl phosphate + 4-amino-2-methyl-5-(diphosphooxymethyl)pyrimidine + 2 H(+) = thiamine phosphate + CO2 + diphosphate</text>
        <dbReference type="Rhea" id="RHEA:47848"/>
        <dbReference type="ChEBI" id="CHEBI:15378"/>
        <dbReference type="ChEBI" id="CHEBI:16526"/>
        <dbReference type="ChEBI" id="CHEBI:33019"/>
        <dbReference type="ChEBI" id="CHEBI:37575"/>
        <dbReference type="ChEBI" id="CHEBI:57841"/>
        <dbReference type="ChEBI" id="CHEBI:62890"/>
        <dbReference type="EC" id="2.5.1.3"/>
    </reaction>
</comment>
<dbReference type="NCBIfam" id="TIGR00693">
    <property type="entry name" value="thiE"/>
    <property type="match status" value="1"/>
</dbReference>
<dbReference type="OrthoDB" id="3243336at2"/>
<name>A0A0C5BFI1_9MICO</name>
<keyword evidence="6 10" id="KW-0784">Thiamine biosynthesis</keyword>
<reference evidence="14 16" key="1">
    <citation type="submission" date="2015-04" db="EMBL/GenBank/DDBJ databases">
        <title>Draft genome sequence of Rathayibacter toxicus strain FH-142 (AKA 70134 or CS 32), a Western Australian isolate.</title>
        <authorList>
            <consortium name="Consortium for Microbial Forensics and Genomics (microFORGE)"/>
            <person name="Knight B.M."/>
            <person name="Roberts D.P."/>
            <person name="Lin D."/>
            <person name="Hari K."/>
            <person name="Fletcher J."/>
            <person name="Melcher U."/>
            <person name="Blagden T."/>
            <person name="Luster D.G."/>
            <person name="Sechler A.J."/>
            <person name="Schneider W.L."/>
            <person name="Winegar R.A."/>
        </authorList>
    </citation>
    <scope>NUCLEOTIDE SEQUENCE [LARGE SCALE GENOMIC DNA]</scope>
    <source>
        <strain evidence="14 16">FH142</strain>
    </source>
</reference>
<evidence type="ECO:0000259" key="13">
    <source>
        <dbReference type="Pfam" id="PF02581"/>
    </source>
</evidence>
<comment type="catalytic activity">
    <reaction evidence="9 10 11">
        <text>2-[(2R,5Z)-2-carboxy-4-methylthiazol-5(2H)-ylidene]ethyl phosphate + 4-amino-2-methyl-5-(diphosphooxymethyl)pyrimidine + 2 H(+) = thiamine phosphate + CO2 + diphosphate</text>
        <dbReference type="Rhea" id="RHEA:47844"/>
        <dbReference type="ChEBI" id="CHEBI:15378"/>
        <dbReference type="ChEBI" id="CHEBI:16526"/>
        <dbReference type="ChEBI" id="CHEBI:33019"/>
        <dbReference type="ChEBI" id="CHEBI:37575"/>
        <dbReference type="ChEBI" id="CHEBI:57841"/>
        <dbReference type="ChEBI" id="CHEBI:62899"/>
        <dbReference type="EC" id="2.5.1.3"/>
    </reaction>
</comment>
<keyword evidence="3 10" id="KW-0808">Transferase</keyword>
<evidence type="ECO:0000256" key="5">
    <source>
        <dbReference type="ARBA" id="ARBA00022842"/>
    </source>
</evidence>
<feature type="binding site" evidence="10">
    <location>
        <position position="70"/>
    </location>
    <ligand>
        <name>Mg(2+)</name>
        <dbReference type="ChEBI" id="CHEBI:18420"/>
    </ligand>
</feature>
<dbReference type="PANTHER" id="PTHR20857:SF15">
    <property type="entry name" value="THIAMINE-PHOSPHATE SYNTHASE"/>
    <property type="match status" value="1"/>
</dbReference>
<dbReference type="EMBL" id="PSWU01000012">
    <property type="protein sequence ID" value="PPI14415.1"/>
    <property type="molecule type" value="Genomic_DNA"/>
</dbReference>
<dbReference type="InterPro" id="IPR022998">
    <property type="entry name" value="ThiamineP_synth_TenI"/>
</dbReference>
<organism evidence="14 16">
    <name type="scientific">Rathayibacter toxicus</name>
    <dbReference type="NCBI Taxonomy" id="145458"/>
    <lineage>
        <taxon>Bacteria</taxon>
        <taxon>Bacillati</taxon>
        <taxon>Actinomycetota</taxon>
        <taxon>Actinomycetes</taxon>
        <taxon>Micrococcales</taxon>
        <taxon>Microbacteriaceae</taxon>
        <taxon>Rathayibacter</taxon>
    </lineage>
</organism>
<dbReference type="KEGG" id="rtx:TI83_07710"/>
<feature type="binding site" evidence="10">
    <location>
        <position position="145"/>
    </location>
    <ligand>
        <name>4-amino-2-methyl-5-(diphosphooxymethyl)pyrimidine</name>
        <dbReference type="ChEBI" id="CHEBI:57841"/>
    </ligand>
</feature>
<evidence type="ECO:0000256" key="2">
    <source>
        <dbReference type="ARBA" id="ARBA00005165"/>
    </source>
</evidence>
<dbReference type="GO" id="GO:0009229">
    <property type="term" value="P:thiamine diphosphate biosynthetic process"/>
    <property type="evidence" value="ECO:0007669"/>
    <property type="project" value="UniProtKB-UniRule"/>
</dbReference>